<dbReference type="PROSITE" id="PS00188">
    <property type="entry name" value="BIOTIN"/>
    <property type="match status" value="1"/>
</dbReference>
<dbReference type="EMBL" id="FOHZ01000017">
    <property type="protein sequence ID" value="SET68883.1"/>
    <property type="molecule type" value="Genomic_DNA"/>
</dbReference>
<evidence type="ECO:0000256" key="5">
    <source>
        <dbReference type="ARBA" id="ARBA00017242"/>
    </source>
</evidence>
<dbReference type="PROSITE" id="PS50975">
    <property type="entry name" value="ATP_GRASP"/>
    <property type="match status" value="1"/>
</dbReference>
<evidence type="ECO:0000256" key="12">
    <source>
        <dbReference type="ARBA" id="ARBA00048600"/>
    </source>
</evidence>
<dbReference type="InterPro" id="IPR001882">
    <property type="entry name" value="Biotin_BS"/>
</dbReference>
<dbReference type="FunFam" id="3.30.1490.20:FF:000003">
    <property type="entry name" value="acetyl-CoA carboxylase isoform X1"/>
    <property type="match status" value="1"/>
</dbReference>
<feature type="domain" description="Biotin carboxylation" evidence="16">
    <location>
        <begin position="4"/>
        <end position="451"/>
    </location>
</feature>
<dbReference type="InterPro" id="IPR005479">
    <property type="entry name" value="CPAse_ATP-bd"/>
</dbReference>
<dbReference type="Pfam" id="PF02786">
    <property type="entry name" value="CPSase_L_D2"/>
    <property type="match status" value="1"/>
</dbReference>
<dbReference type="InterPro" id="IPR011053">
    <property type="entry name" value="Single_hybrid_motif"/>
</dbReference>
<dbReference type="PROSITE" id="PS00867">
    <property type="entry name" value="CPSASE_2"/>
    <property type="match status" value="1"/>
</dbReference>
<dbReference type="PROSITE" id="PS50979">
    <property type="entry name" value="BC"/>
    <property type="match status" value="1"/>
</dbReference>
<evidence type="ECO:0000313" key="18">
    <source>
        <dbReference type="Proteomes" id="UP000198762"/>
    </source>
</evidence>
<comment type="subunit">
    <text evidence="4">Acetyl-CoA carboxylase is a heterohexamer of biotin carboxyl carrier protein, biotin carboxylase and the two subunits of carboxyl transferase in a 2:2 complex.</text>
</comment>
<evidence type="ECO:0000256" key="8">
    <source>
        <dbReference type="ARBA" id="ARBA00022840"/>
    </source>
</evidence>
<evidence type="ECO:0000259" key="16">
    <source>
        <dbReference type="PROSITE" id="PS50979"/>
    </source>
</evidence>
<keyword evidence="18" id="KW-1185">Reference proteome</keyword>
<evidence type="ECO:0000256" key="3">
    <source>
        <dbReference type="ARBA" id="ARBA00004956"/>
    </source>
</evidence>
<dbReference type="PANTHER" id="PTHR18866">
    <property type="entry name" value="CARBOXYLASE:PYRUVATE/ACETYL-COA/PROPIONYL-COA CARBOXYLASE"/>
    <property type="match status" value="1"/>
</dbReference>
<dbReference type="InterPro" id="IPR048429">
    <property type="entry name" value="MCC_alpha_BT"/>
</dbReference>
<evidence type="ECO:0000256" key="2">
    <source>
        <dbReference type="ARBA" id="ARBA00003761"/>
    </source>
</evidence>
<dbReference type="InterPro" id="IPR011054">
    <property type="entry name" value="Rudment_hybrid_motif"/>
</dbReference>
<dbReference type="OrthoDB" id="9763189at2"/>
<dbReference type="Gene3D" id="3.30.470.20">
    <property type="entry name" value="ATP-grasp fold, B domain"/>
    <property type="match status" value="1"/>
</dbReference>
<dbReference type="InterPro" id="IPR050856">
    <property type="entry name" value="Biotin_carboxylase_complex"/>
</dbReference>
<dbReference type="Pfam" id="PF02785">
    <property type="entry name" value="Biotin_carb_C"/>
    <property type="match status" value="1"/>
</dbReference>
<protein>
    <recommendedName>
        <fullName evidence="5">Biotin carboxylase</fullName>
    </recommendedName>
    <alternativeName>
        <fullName evidence="11">Acetyl-coenzyme A carboxylase biotin carboxylase subunit A</fullName>
    </alternativeName>
</protein>
<dbReference type="SUPFAM" id="SSF52440">
    <property type="entry name" value="PreATP-grasp domain"/>
    <property type="match status" value="1"/>
</dbReference>
<keyword evidence="7 13" id="KW-0547">Nucleotide-binding</keyword>
<keyword evidence="10" id="KW-0092">Biotin</keyword>
<comment type="cofactor">
    <cofactor evidence="1">
        <name>biotin</name>
        <dbReference type="ChEBI" id="CHEBI:57586"/>
    </cofactor>
</comment>
<evidence type="ECO:0000256" key="6">
    <source>
        <dbReference type="ARBA" id="ARBA00022598"/>
    </source>
</evidence>
<dbReference type="InterPro" id="IPR000089">
    <property type="entry name" value="Biotin_lipoyl"/>
</dbReference>
<dbReference type="SMART" id="SM00878">
    <property type="entry name" value="Biotin_carb_C"/>
    <property type="match status" value="1"/>
</dbReference>
<dbReference type="GO" id="GO:0046872">
    <property type="term" value="F:metal ion binding"/>
    <property type="evidence" value="ECO:0007669"/>
    <property type="project" value="InterPro"/>
</dbReference>
<proteinExistence type="predicted"/>
<dbReference type="Proteomes" id="UP000198762">
    <property type="component" value="Unassembled WGS sequence"/>
</dbReference>
<dbReference type="GO" id="GO:0005524">
    <property type="term" value="F:ATP binding"/>
    <property type="evidence" value="ECO:0007669"/>
    <property type="project" value="UniProtKB-UniRule"/>
</dbReference>
<dbReference type="STRING" id="430453.SAMN04487962_11734"/>
<evidence type="ECO:0000256" key="10">
    <source>
        <dbReference type="ARBA" id="ARBA00023267"/>
    </source>
</evidence>
<comment type="pathway">
    <text evidence="3">Lipid metabolism; malonyl-CoA biosynthesis; malonyl-CoA from acetyl-CoA: step 1/1.</text>
</comment>
<evidence type="ECO:0000256" key="1">
    <source>
        <dbReference type="ARBA" id="ARBA00001953"/>
    </source>
</evidence>
<dbReference type="Pfam" id="PF00364">
    <property type="entry name" value="Biotin_lipoyl"/>
    <property type="match status" value="1"/>
</dbReference>
<comment type="function">
    <text evidence="2">This protein is a component of the acetyl coenzyme A carboxylase complex; first, biotin carboxylase catalyzes the carboxylation of the carrier protein and then the transcarboxylase transfers the carboxyl group to form malonyl-CoA.</text>
</comment>
<dbReference type="InterPro" id="IPR016185">
    <property type="entry name" value="PreATP-grasp_dom_sf"/>
</dbReference>
<dbReference type="Gene3D" id="2.40.50.100">
    <property type="match status" value="1"/>
</dbReference>
<evidence type="ECO:0000256" key="13">
    <source>
        <dbReference type="PROSITE-ProRule" id="PRU00409"/>
    </source>
</evidence>
<gene>
    <name evidence="17" type="ORF">SAMN04487962_11734</name>
</gene>
<reference evidence="18" key="1">
    <citation type="submission" date="2016-10" db="EMBL/GenBank/DDBJ databases">
        <authorList>
            <person name="Varghese N."/>
            <person name="Submissions S."/>
        </authorList>
    </citation>
    <scope>NUCLEOTIDE SEQUENCE [LARGE SCALE GENOMIC DNA]</scope>
    <source>
        <strain evidence="18">CGMCC 1.6489</strain>
    </source>
</reference>
<dbReference type="PROSITE" id="PS00866">
    <property type="entry name" value="CPSASE_1"/>
    <property type="match status" value="1"/>
</dbReference>
<evidence type="ECO:0000256" key="11">
    <source>
        <dbReference type="ARBA" id="ARBA00033786"/>
    </source>
</evidence>
<keyword evidence="6" id="KW-0436">Ligase</keyword>
<dbReference type="RefSeq" id="WP_091853697.1">
    <property type="nucleotide sequence ID" value="NZ_FOHZ01000017.1"/>
</dbReference>
<name>A0A1I0GD99_9GAMM</name>
<dbReference type="FunFam" id="2.40.50.100:FF:000003">
    <property type="entry name" value="Acetyl-CoA carboxylase biotin carboxyl carrier protein"/>
    <property type="match status" value="1"/>
</dbReference>
<dbReference type="PANTHER" id="PTHR18866:SF33">
    <property type="entry name" value="METHYLCROTONOYL-COA CARBOXYLASE SUBUNIT ALPHA, MITOCHONDRIAL-RELATED"/>
    <property type="match status" value="1"/>
</dbReference>
<sequence>MSNAITSILVANRGEIALRIFKTAEAMGLSTVAVYSDADANAPFALEADTALNIGPAEAAKSYLDIEKIITAARTSGADAIHPGYGFLSENTELAAACEKASLRFIGPPASAIAAMGSKSAAKVLMEGAGVPLVPGYHGDSQDPDVFRREAERIGYPLLIKASAGGGGKGMRVVRHASELQSEIEAAQREAQSSFGDPKLLLERYLETPRHVEVQVLFDQHGKGVYLFDRDCSVQRRHQKIIEEAPAPGIPDDVRKAMGEAAVRCGEAIDYVGAGTVEFLYEPESHEFFFMEMNTRLQVEHPVTEMVTGLDLVEWQIRVANGERLPWRQEDLRCQGHAMEARVYAEDPDNGFLPQTGRLHTLQEPAANDTVRVDSGVRQGLEITPWYDPMLAKVITFGEDRDEARINLIEALNRYHTDGVVLNTDYVSRVLRHEDFAAARLTTRFVEIHEEALAKPLFSPWARKRLSLVAWLSDVGALSHRDSRDVWGRLSGFRTGDSHWQPFELDLDGDRHHGHYQVLRVGNVYGRLTVLMDDEETRIRWGRMEDGALEVRLSGRRIRLDGASRGDELAVFADAATWKVRVNHPEVAQGAAADETELTAPMHGRVTAILCKPGESVKAGQALLTMEAMKMEHTLKAGFDGTVEAVHCQTDSNVEAAQVLITLEKPED</sequence>
<dbReference type="InterPro" id="IPR005481">
    <property type="entry name" value="BC-like_N"/>
</dbReference>
<dbReference type="InterPro" id="IPR011764">
    <property type="entry name" value="Biotin_carboxylation_dom"/>
</dbReference>
<comment type="catalytic activity">
    <reaction evidence="12">
        <text>N(6)-biotinyl-L-lysyl-[protein] + hydrogencarbonate + ATP = N(6)-carboxybiotinyl-L-lysyl-[protein] + ADP + phosphate + H(+)</text>
        <dbReference type="Rhea" id="RHEA:13501"/>
        <dbReference type="Rhea" id="RHEA-COMP:10505"/>
        <dbReference type="Rhea" id="RHEA-COMP:10506"/>
        <dbReference type="ChEBI" id="CHEBI:15378"/>
        <dbReference type="ChEBI" id="CHEBI:17544"/>
        <dbReference type="ChEBI" id="CHEBI:30616"/>
        <dbReference type="ChEBI" id="CHEBI:43474"/>
        <dbReference type="ChEBI" id="CHEBI:83144"/>
        <dbReference type="ChEBI" id="CHEBI:83145"/>
        <dbReference type="ChEBI" id="CHEBI:456216"/>
        <dbReference type="EC" id="6.3.4.14"/>
    </reaction>
</comment>
<dbReference type="Pfam" id="PF21139">
    <property type="entry name" value="BT_MCC_alpha"/>
    <property type="match status" value="1"/>
</dbReference>
<dbReference type="Pfam" id="PF00289">
    <property type="entry name" value="Biotin_carb_N"/>
    <property type="match status" value="1"/>
</dbReference>
<dbReference type="PROSITE" id="PS50968">
    <property type="entry name" value="BIOTINYL_LIPOYL"/>
    <property type="match status" value="1"/>
</dbReference>
<dbReference type="InterPro" id="IPR011761">
    <property type="entry name" value="ATP-grasp"/>
</dbReference>
<keyword evidence="9" id="KW-0809">Transit peptide</keyword>
<feature type="domain" description="Lipoyl-binding" evidence="14">
    <location>
        <begin position="586"/>
        <end position="664"/>
    </location>
</feature>
<feature type="domain" description="ATP-grasp" evidence="15">
    <location>
        <begin position="123"/>
        <end position="321"/>
    </location>
</feature>
<evidence type="ECO:0000313" key="17">
    <source>
        <dbReference type="EMBL" id="SET68883.1"/>
    </source>
</evidence>
<evidence type="ECO:0000256" key="7">
    <source>
        <dbReference type="ARBA" id="ARBA00022741"/>
    </source>
</evidence>
<dbReference type="InterPro" id="IPR005482">
    <property type="entry name" value="Biotin_COase_C"/>
</dbReference>
<dbReference type="FunFam" id="3.30.470.20:FF:000028">
    <property type="entry name" value="Methylcrotonoyl-CoA carboxylase subunit alpha, mitochondrial"/>
    <property type="match status" value="1"/>
</dbReference>
<dbReference type="GO" id="GO:0004075">
    <property type="term" value="F:biotin carboxylase activity"/>
    <property type="evidence" value="ECO:0007669"/>
    <property type="project" value="UniProtKB-EC"/>
</dbReference>
<dbReference type="SUPFAM" id="SSF51230">
    <property type="entry name" value="Single hybrid motif"/>
    <property type="match status" value="1"/>
</dbReference>
<evidence type="ECO:0000259" key="14">
    <source>
        <dbReference type="PROSITE" id="PS50968"/>
    </source>
</evidence>
<dbReference type="CDD" id="cd06850">
    <property type="entry name" value="biotinyl_domain"/>
    <property type="match status" value="1"/>
</dbReference>
<evidence type="ECO:0000256" key="9">
    <source>
        <dbReference type="ARBA" id="ARBA00022946"/>
    </source>
</evidence>
<evidence type="ECO:0000256" key="4">
    <source>
        <dbReference type="ARBA" id="ARBA00011750"/>
    </source>
</evidence>
<dbReference type="SUPFAM" id="SSF56059">
    <property type="entry name" value="Glutathione synthetase ATP-binding domain-like"/>
    <property type="match status" value="1"/>
</dbReference>
<dbReference type="SUPFAM" id="SSF51246">
    <property type="entry name" value="Rudiment single hybrid motif"/>
    <property type="match status" value="1"/>
</dbReference>
<dbReference type="AlphaFoldDB" id="A0A1I0GD99"/>
<accession>A0A1I0GD99</accession>
<keyword evidence="8 13" id="KW-0067">ATP-binding</keyword>
<evidence type="ECO:0000259" key="15">
    <source>
        <dbReference type="PROSITE" id="PS50975"/>
    </source>
</evidence>
<dbReference type="FunFam" id="3.40.50.20:FF:000010">
    <property type="entry name" value="Propionyl-CoA carboxylase subunit alpha"/>
    <property type="match status" value="1"/>
</dbReference>
<organism evidence="17 18">
    <name type="scientific">Marinobacter segnicrescens</name>
    <dbReference type="NCBI Taxonomy" id="430453"/>
    <lineage>
        <taxon>Bacteria</taxon>
        <taxon>Pseudomonadati</taxon>
        <taxon>Pseudomonadota</taxon>
        <taxon>Gammaproteobacteria</taxon>
        <taxon>Pseudomonadales</taxon>
        <taxon>Marinobacteraceae</taxon>
        <taxon>Marinobacter</taxon>
    </lineage>
</organism>